<keyword evidence="1" id="KW-1185">Reference proteome</keyword>
<accession>A0A914YJ44</accession>
<evidence type="ECO:0000313" key="2">
    <source>
        <dbReference type="WBParaSite" id="PSU_v2.g19325.t1"/>
    </source>
</evidence>
<protein>
    <submittedName>
        <fullName evidence="2">Uncharacterized protein</fullName>
    </submittedName>
</protein>
<evidence type="ECO:0000313" key="1">
    <source>
        <dbReference type="Proteomes" id="UP000887577"/>
    </source>
</evidence>
<proteinExistence type="predicted"/>
<dbReference type="Proteomes" id="UP000887577">
    <property type="component" value="Unplaced"/>
</dbReference>
<name>A0A914YJ44_9BILA</name>
<dbReference type="AlphaFoldDB" id="A0A914YJ44"/>
<reference evidence="2" key="1">
    <citation type="submission" date="2022-11" db="UniProtKB">
        <authorList>
            <consortium name="WormBaseParasite"/>
        </authorList>
    </citation>
    <scope>IDENTIFICATION</scope>
</reference>
<sequence>MIKRCKYFFVKNPVLIIHDLDYQDIDMNKLSSKLWITNELFVSPETVSNDCVASLIVPKIYRCDVKRLNLYNLIISLNELIFICSSVKELHLHRVTVKNDNGTLVAFEELLEKLSYVEGIHYTFTTPSNNTSKTTFKEL</sequence>
<dbReference type="WBParaSite" id="PSU_v2.g19325.t1">
    <property type="protein sequence ID" value="PSU_v2.g19325.t1"/>
    <property type="gene ID" value="PSU_v2.g19325"/>
</dbReference>
<organism evidence="1 2">
    <name type="scientific">Panagrolaimus superbus</name>
    <dbReference type="NCBI Taxonomy" id="310955"/>
    <lineage>
        <taxon>Eukaryota</taxon>
        <taxon>Metazoa</taxon>
        <taxon>Ecdysozoa</taxon>
        <taxon>Nematoda</taxon>
        <taxon>Chromadorea</taxon>
        <taxon>Rhabditida</taxon>
        <taxon>Tylenchina</taxon>
        <taxon>Panagrolaimomorpha</taxon>
        <taxon>Panagrolaimoidea</taxon>
        <taxon>Panagrolaimidae</taxon>
        <taxon>Panagrolaimus</taxon>
    </lineage>
</organism>